<evidence type="ECO:0000313" key="2">
    <source>
        <dbReference type="EMBL" id="KAK8509697.1"/>
    </source>
</evidence>
<dbReference type="EMBL" id="JBBPBM010000090">
    <property type="protein sequence ID" value="KAK8509697.1"/>
    <property type="molecule type" value="Genomic_DNA"/>
</dbReference>
<dbReference type="Proteomes" id="UP001472677">
    <property type="component" value="Unassembled WGS sequence"/>
</dbReference>
<feature type="region of interest" description="Disordered" evidence="1">
    <location>
        <begin position="76"/>
        <end position="133"/>
    </location>
</feature>
<evidence type="ECO:0000313" key="3">
    <source>
        <dbReference type="Proteomes" id="UP001472677"/>
    </source>
</evidence>
<keyword evidence="3" id="KW-1185">Reference proteome</keyword>
<accession>A0ABR2BRW2</accession>
<comment type="caution">
    <text evidence="2">The sequence shown here is derived from an EMBL/GenBank/DDBJ whole genome shotgun (WGS) entry which is preliminary data.</text>
</comment>
<name>A0ABR2BRW2_9ROSI</name>
<dbReference type="InterPro" id="IPR035979">
    <property type="entry name" value="RBD_domain_sf"/>
</dbReference>
<proteinExistence type="predicted"/>
<evidence type="ECO:0000256" key="1">
    <source>
        <dbReference type="SAM" id="MobiDB-lite"/>
    </source>
</evidence>
<organism evidence="2 3">
    <name type="scientific">Hibiscus sabdariffa</name>
    <name type="common">roselle</name>
    <dbReference type="NCBI Taxonomy" id="183260"/>
    <lineage>
        <taxon>Eukaryota</taxon>
        <taxon>Viridiplantae</taxon>
        <taxon>Streptophyta</taxon>
        <taxon>Embryophyta</taxon>
        <taxon>Tracheophyta</taxon>
        <taxon>Spermatophyta</taxon>
        <taxon>Magnoliopsida</taxon>
        <taxon>eudicotyledons</taxon>
        <taxon>Gunneridae</taxon>
        <taxon>Pentapetalae</taxon>
        <taxon>rosids</taxon>
        <taxon>malvids</taxon>
        <taxon>Malvales</taxon>
        <taxon>Malvaceae</taxon>
        <taxon>Malvoideae</taxon>
        <taxon>Hibiscus</taxon>
    </lineage>
</organism>
<dbReference type="SUPFAM" id="SSF54928">
    <property type="entry name" value="RNA-binding domain, RBD"/>
    <property type="match status" value="1"/>
</dbReference>
<sequence length="133" mass="14966">MQCFYTSTSLCASALASRDLPLFILRKDGMLQSGLSDNSEAHQNLFSTQEEATKALVATQRSKLLDRVVSVEYALTDNDERDDRYHSPRRGGGYGRPEDSLYEMFSSPAYSRRPSPDYGRSHSPVYGRYNGPE</sequence>
<reference evidence="2 3" key="1">
    <citation type="journal article" date="2024" name="G3 (Bethesda)">
        <title>Genome assembly of Hibiscus sabdariffa L. provides insights into metabolisms of medicinal natural products.</title>
        <authorList>
            <person name="Kim T."/>
        </authorList>
    </citation>
    <scope>NUCLEOTIDE SEQUENCE [LARGE SCALE GENOMIC DNA]</scope>
    <source>
        <strain evidence="2">TK-2024</strain>
        <tissue evidence="2">Old leaves</tissue>
    </source>
</reference>
<gene>
    <name evidence="2" type="ORF">V6N12_001776</name>
</gene>
<protein>
    <submittedName>
        <fullName evidence="2">Uncharacterized protein</fullName>
    </submittedName>
</protein>